<sequence length="649" mass="75465">MKNTDFEYCNIDKYNVPEFGFKIHISATIENYSELFLLLYPYLCKEGVVFKYLKNQSIIEYNFSDRESPAESGKFITIYPRDDKHCKKILENLYSVIPKKAEGIYILSDRNFKDSNVIFYRYGCLEVNKDNLEDGFPTLYGPNGEKWQDYQKTYFDLPSWIEDLQEHQEFNQSYLSENYQVIKLLKQGNGGNVYLAQNKSNDKEVVIKESKPHILCFGKIKRQELRKNEWIVSGEAKQMSPRRIEKVREWINNYYIYEYIDGINLSEFCDQHSLFSYRNKSLLENYEKFKKLMKCFGSLLETVAAFHTNDIVMNDIHPDNFIIDYNYKITFIDLENSYVYGDDPLTGIYSVISLKEWNKVDGKKADCHKLGRMLLYLLGRLQNKCEEQRFSNIDKLLLHKGIKSNISKLIKYLNDDSVDIYKALDIFKEIYCCENTDVTFSLNTSNIELLEEKNSFLDCIAIKNNRFDKYNIALKDNGKLFELLKHEKGLGLNGAAGALLYLNSKISDSALIDQGIDYIISNLVNLDGARGVKISEYCISPYLIDGTAGIIQMLLRINPVKYIDLAEELSPILFFEFAQFVDFCRGMLGISDTLLKLFHYTDNVKYLDAARELIISSAILSETDSKRKKEIAYVISKYKQELLKANQVI</sequence>
<name>A0A2X3VA26_STRSA</name>
<dbReference type="Proteomes" id="UP000249623">
    <property type="component" value="Chromosome 1"/>
</dbReference>
<dbReference type="GO" id="GO:0005737">
    <property type="term" value="C:cytoplasm"/>
    <property type="evidence" value="ECO:0007669"/>
    <property type="project" value="TreeGrafter"/>
</dbReference>
<dbReference type="Gene3D" id="3.30.200.20">
    <property type="entry name" value="Phosphorylase Kinase, domain 1"/>
    <property type="match status" value="1"/>
</dbReference>
<evidence type="ECO:0000313" key="10">
    <source>
        <dbReference type="Proteomes" id="UP000277597"/>
    </source>
</evidence>
<dbReference type="SMART" id="SM00220">
    <property type="entry name" value="S_TKc"/>
    <property type="match status" value="1"/>
</dbReference>
<dbReference type="SUPFAM" id="SSF158745">
    <property type="entry name" value="LanC-like"/>
    <property type="match status" value="1"/>
</dbReference>
<keyword evidence="3" id="KW-0547">Nucleotide-binding</keyword>
<dbReference type="Gene3D" id="1.10.510.10">
    <property type="entry name" value="Transferase(Phosphotransferase) domain 1"/>
    <property type="match status" value="1"/>
</dbReference>
<organism evidence="8 9">
    <name type="scientific">Streptococcus sanguinis</name>
    <dbReference type="NCBI Taxonomy" id="1305"/>
    <lineage>
        <taxon>Bacteria</taxon>
        <taxon>Bacillati</taxon>
        <taxon>Bacillota</taxon>
        <taxon>Bacilli</taxon>
        <taxon>Lactobacillales</taxon>
        <taxon>Streptococcaceae</taxon>
        <taxon>Streptococcus</taxon>
    </lineage>
</organism>
<feature type="domain" description="Protein kinase" evidence="6">
    <location>
        <begin position="179"/>
        <end position="575"/>
    </location>
</feature>
<dbReference type="SUPFAM" id="SSF56112">
    <property type="entry name" value="Protein kinase-like (PK-like)"/>
    <property type="match status" value="1"/>
</dbReference>
<evidence type="ECO:0000313" key="8">
    <source>
        <dbReference type="EMBL" id="SQF36178.1"/>
    </source>
</evidence>
<protein>
    <submittedName>
        <fullName evidence="7 8">Kinase</fullName>
        <ecNumber evidence="8">2.7.11.1</ecNumber>
    </submittedName>
</protein>
<dbReference type="GO" id="GO:0004674">
    <property type="term" value="F:protein serine/threonine kinase activity"/>
    <property type="evidence" value="ECO:0007669"/>
    <property type="project" value="UniProtKB-KW"/>
</dbReference>
<evidence type="ECO:0000256" key="1">
    <source>
        <dbReference type="ARBA" id="ARBA00022527"/>
    </source>
</evidence>
<dbReference type="GO" id="GO:0005524">
    <property type="term" value="F:ATP binding"/>
    <property type="evidence" value="ECO:0007669"/>
    <property type="project" value="UniProtKB-KW"/>
</dbReference>
<evidence type="ECO:0000313" key="9">
    <source>
        <dbReference type="Proteomes" id="UP000249623"/>
    </source>
</evidence>
<dbReference type="PANTHER" id="PTHR24346">
    <property type="entry name" value="MAP/MICROTUBULE AFFINITY-REGULATING KINASE"/>
    <property type="match status" value="1"/>
</dbReference>
<dbReference type="GO" id="GO:0035556">
    <property type="term" value="P:intracellular signal transduction"/>
    <property type="evidence" value="ECO:0007669"/>
    <property type="project" value="TreeGrafter"/>
</dbReference>
<gene>
    <name evidence="8" type="primary">prkC</name>
    <name evidence="7" type="ORF">EII39_12160</name>
    <name evidence="8" type="ORF">NCTC11085_02139</name>
</gene>
<dbReference type="RefSeq" id="WP_002927014.1">
    <property type="nucleotide sequence ID" value="NZ_CP071413.1"/>
</dbReference>
<keyword evidence="5" id="KW-0067">ATP-binding</keyword>
<dbReference type="Pfam" id="PF25816">
    <property type="entry name" value="RamC_N"/>
    <property type="match status" value="1"/>
</dbReference>
<reference evidence="7 10" key="2">
    <citation type="submission" date="2018-11" db="EMBL/GenBank/DDBJ databases">
        <title>Genomes From Bacteria Associated with the Canine Oral Cavity: a Test Case for Automated Genome-Based Taxonomic Assignment.</title>
        <authorList>
            <person name="Coil D.A."/>
            <person name="Jospin G."/>
            <person name="Darling A.E."/>
            <person name="Wallis C."/>
            <person name="Davis I.J."/>
            <person name="Harris S."/>
            <person name="Eisen J.A."/>
            <person name="Holcombe L.J."/>
            <person name="O'Flynn C."/>
        </authorList>
    </citation>
    <scope>NUCLEOTIDE SEQUENCE [LARGE SCALE GENOMIC DNA]</scope>
    <source>
        <strain evidence="7 10">OH953</strain>
    </source>
</reference>
<keyword evidence="2 8" id="KW-0808">Transferase</keyword>
<dbReference type="Proteomes" id="UP000277597">
    <property type="component" value="Unassembled WGS sequence"/>
</dbReference>
<dbReference type="InterPro" id="IPR011009">
    <property type="entry name" value="Kinase-like_dom_sf"/>
</dbReference>
<evidence type="ECO:0000256" key="2">
    <source>
        <dbReference type="ARBA" id="ARBA00022679"/>
    </source>
</evidence>
<dbReference type="EMBL" id="RQZI01000025">
    <property type="protein sequence ID" value="RRC89893.1"/>
    <property type="molecule type" value="Genomic_DNA"/>
</dbReference>
<dbReference type="AlphaFoldDB" id="A0A2X3VA26"/>
<evidence type="ECO:0000256" key="5">
    <source>
        <dbReference type="ARBA" id="ARBA00022840"/>
    </source>
</evidence>
<keyword evidence="1" id="KW-0723">Serine/threonine-protein kinase</keyword>
<dbReference type="InterPro" id="IPR057929">
    <property type="entry name" value="RamC_N"/>
</dbReference>
<proteinExistence type="predicted"/>
<keyword evidence="4 8" id="KW-0418">Kinase</keyword>
<dbReference type="PANTHER" id="PTHR24346:SF82">
    <property type="entry name" value="KP78A-RELATED"/>
    <property type="match status" value="1"/>
</dbReference>
<accession>A0A2X3VA26</accession>
<dbReference type="EMBL" id="LS483346">
    <property type="protein sequence ID" value="SQF36178.1"/>
    <property type="molecule type" value="Genomic_DNA"/>
</dbReference>
<evidence type="ECO:0000259" key="6">
    <source>
        <dbReference type="PROSITE" id="PS50011"/>
    </source>
</evidence>
<dbReference type="EC" id="2.7.11.1" evidence="8"/>
<evidence type="ECO:0000256" key="4">
    <source>
        <dbReference type="ARBA" id="ARBA00022777"/>
    </source>
</evidence>
<evidence type="ECO:0000256" key="3">
    <source>
        <dbReference type="ARBA" id="ARBA00022741"/>
    </source>
</evidence>
<dbReference type="InterPro" id="IPR000719">
    <property type="entry name" value="Prot_kinase_dom"/>
</dbReference>
<evidence type="ECO:0000313" key="7">
    <source>
        <dbReference type="EMBL" id="RRC89893.1"/>
    </source>
</evidence>
<reference evidence="8 9" key="1">
    <citation type="submission" date="2018-06" db="EMBL/GenBank/DDBJ databases">
        <authorList>
            <consortium name="Pathogen Informatics"/>
            <person name="Doyle S."/>
        </authorList>
    </citation>
    <scope>NUCLEOTIDE SEQUENCE [LARGE SCALE GENOMIC DNA]</scope>
    <source>
        <strain evidence="8 9">NCTC11085</strain>
    </source>
</reference>
<dbReference type="PROSITE" id="PS50011">
    <property type="entry name" value="PROTEIN_KINASE_DOM"/>
    <property type="match status" value="1"/>
</dbReference>